<evidence type="ECO:0000256" key="2">
    <source>
        <dbReference type="SAM" id="Phobius"/>
    </source>
</evidence>
<feature type="domain" description="Mce/MlaD" evidence="3">
    <location>
        <begin position="39"/>
        <end position="114"/>
    </location>
</feature>
<feature type="transmembrane region" description="Helical" evidence="2">
    <location>
        <begin position="7"/>
        <end position="29"/>
    </location>
</feature>
<keyword evidence="2" id="KW-0472">Membrane</keyword>
<organism evidence="4 5">
    <name type="scientific">Paracoccus jeotgali</name>
    <dbReference type="NCBI Taxonomy" id="2065379"/>
    <lineage>
        <taxon>Bacteria</taxon>
        <taxon>Pseudomonadati</taxon>
        <taxon>Pseudomonadota</taxon>
        <taxon>Alphaproteobacteria</taxon>
        <taxon>Rhodobacterales</taxon>
        <taxon>Paracoccaceae</taxon>
        <taxon>Paracoccus</taxon>
    </lineage>
</organism>
<dbReference type="SUPFAM" id="SSF58104">
    <property type="entry name" value="Methyl-accepting chemotaxis protein (MCP) signaling domain"/>
    <property type="match status" value="1"/>
</dbReference>
<dbReference type="PANTHER" id="PTHR36698:SF2">
    <property type="entry name" value="MCE_MLAD DOMAIN-CONTAINING PROTEIN"/>
    <property type="match status" value="1"/>
</dbReference>
<dbReference type="OrthoDB" id="9808689at2"/>
<sequence>METKANYALIGTFTILGFLAMMGFVMWFAKLELNRQFAYYDVYFTDISGLAVSSQVQFSGLAVGRVVSTELAPQRSAVRVRLELREDTPVRTDSRASIDTSAVTGVSLVTITSGQPDSPLLRDVTETGVPVIEASPSTLQTLGRQAPELLERLNRLAEQLTQTLDDENQQRFAHILENVDNATSNLDRTMEDVSSATEAIGSLASQMSGFAETIDELGATADTTLKTITDAAGQADRMLARANSYIDDDLAPLTADLRALGQQAQASIGKLDTALDTTTDTMSAAGDTIEEIAPVFTDLRETLAKVSASLANLPEELPRITSNISSAARSAADAFDTLDTLLGGASAPVQSFARDGLPQFSRLAQDLRSMVKSIEGLVTELRRNPAQLLRGQPQPEFRR</sequence>
<dbReference type="EMBL" id="CP025583">
    <property type="protein sequence ID" value="AUM73015.1"/>
    <property type="molecule type" value="Genomic_DNA"/>
</dbReference>
<name>A0A2K9MES4_9RHOB</name>
<reference evidence="5" key="1">
    <citation type="submission" date="2017-12" db="EMBL/GenBank/DDBJ databases">
        <title>Genomic analysis of Paracoccus sp. CBA4604.</title>
        <authorList>
            <person name="Roh S.W."/>
            <person name="Kim J.Y."/>
            <person name="Kim J.S."/>
        </authorList>
    </citation>
    <scope>NUCLEOTIDE SEQUENCE [LARGE SCALE GENOMIC DNA]</scope>
    <source>
        <strain evidence="5">CBA4604</strain>
    </source>
</reference>
<keyword evidence="2" id="KW-0812">Transmembrane</keyword>
<protein>
    <submittedName>
        <fullName evidence="4">MCE family protein</fullName>
    </submittedName>
</protein>
<dbReference type="InterPro" id="IPR003399">
    <property type="entry name" value="Mce/MlaD"/>
</dbReference>
<dbReference type="Proteomes" id="UP000234882">
    <property type="component" value="Chromosome"/>
</dbReference>
<evidence type="ECO:0000256" key="1">
    <source>
        <dbReference type="SAM" id="Coils"/>
    </source>
</evidence>
<feature type="coiled-coil region" evidence="1">
    <location>
        <begin position="139"/>
        <end position="170"/>
    </location>
</feature>
<evidence type="ECO:0000259" key="3">
    <source>
        <dbReference type="Pfam" id="PF02470"/>
    </source>
</evidence>
<dbReference type="RefSeq" id="WP_101498399.1">
    <property type="nucleotide sequence ID" value="NZ_CP025583.1"/>
</dbReference>
<proteinExistence type="predicted"/>
<keyword evidence="1" id="KW-0175">Coiled coil</keyword>
<evidence type="ECO:0000313" key="4">
    <source>
        <dbReference type="EMBL" id="AUM73015.1"/>
    </source>
</evidence>
<accession>A0A2K9MES4</accession>
<evidence type="ECO:0000313" key="5">
    <source>
        <dbReference type="Proteomes" id="UP000234882"/>
    </source>
</evidence>
<dbReference type="Pfam" id="PF02470">
    <property type="entry name" value="MlaD"/>
    <property type="match status" value="1"/>
</dbReference>
<keyword evidence="2" id="KW-1133">Transmembrane helix</keyword>
<gene>
    <name evidence="4" type="ORF">CYR75_00705</name>
</gene>
<dbReference type="Gene3D" id="1.20.1170.10">
    <property type="match status" value="1"/>
</dbReference>
<dbReference type="PANTHER" id="PTHR36698">
    <property type="entry name" value="BLL5892 PROTEIN"/>
    <property type="match status" value="1"/>
</dbReference>
<keyword evidence="5" id="KW-1185">Reference proteome</keyword>
<dbReference type="KEGG" id="paru:CYR75_00705"/>
<dbReference type="AlphaFoldDB" id="A0A2K9MES4"/>